<evidence type="ECO:0000256" key="15">
    <source>
        <dbReference type="RuleBase" id="RU003925"/>
    </source>
</evidence>
<dbReference type="GO" id="GO:0003925">
    <property type="term" value="F:G protein activity"/>
    <property type="evidence" value="ECO:0007669"/>
    <property type="project" value="UniProtKB-EC"/>
</dbReference>
<protein>
    <recommendedName>
        <fullName evidence="3">small monomeric GTPase</fullName>
        <ecNumber evidence="3">3.6.5.2</ecNumber>
    </recommendedName>
</protein>
<dbReference type="SUPFAM" id="SSF52540">
    <property type="entry name" value="P-loop containing nucleoside triphosphate hydrolases"/>
    <property type="match status" value="1"/>
</dbReference>
<comment type="caution">
    <text evidence="16">The sequence shown here is derived from an EMBL/GenBank/DDBJ whole genome shotgun (WGS) entry which is preliminary data.</text>
</comment>
<accession>A0AAV8ZE28</accession>
<sequence>MKSEVIRTIPTVGFNVESVDYKNTNFTVWDVGGQNKLRRLWRHYFQNTHGIIFVIDSSDRDRIQEASTELRNMLFDTELQDAVLLVFANKQDLPVAMTPSEVADTLFLHEIKDRKWHIQGVCAIKGTGLFDGFDWLCNEISDNK</sequence>
<evidence type="ECO:0000256" key="13">
    <source>
        <dbReference type="PIRSR" id="PIRSR606689-1"/>
    </source>
</evidence>
<evidence type="ECO:0000256" key="9">
    <source>
        <dbReference type="ARBA" id="ARBA00023034"/>
    </source>
</evidence>
<dbReference type="InterPro" id="IPR024156">
    <property type="entry name" value="Small_GTPase_ARF"/>
</dbReference>
<keyword evidence="5" id="KW-0519">Myristate</keyword>
<evidence type="ECO:0000256" key="11">
    <source>
        <dbReference type="ARBA" id="ARBA00023288"/>
    </source>
</evidence>
<dbReference type="EC" id="3.6.5.2" evidence="3"/>
<dbReference type="CDD" id="cd00878">
    <property type="entry name" value="Arf_Arl"/>
    <property type="match status" value="1"/>
</dbReference>
<feature type="binding site" evidence="13">
    <location>
        <position position="33"/>
    </location>
    <ligand>
        <name>GTP</name>
        <dbReference type="ChEBI" id="CHEBI:37565"/>
    </ligand>
</feature>
<dbReference type="GO" id="GO:0000139">
    <property type="term" value="C:Golgi membrane"/>
    <property type="evidence" value="ECO:0007669"/>
    <property type="project" value="UniProtKB-SubCell"/>
</dbReference>
<dbReference type="GO" id="GO:0005525">
    <property type="term" value="F:GTP binding"/>
    <property type="evidence" value="ECO:0007669"/>
    <property type="project" value="UniProtKB-KW"/>
</dbReference>
<evidence type="ECO:0000256" key="2">
    <source>
        <dbReference type="ARBA" id="ARBA00010290"/>
    </source>
</evidence>
<keyword evidence="4" id="KW-0813">Transport</keyword>
<dbReference type="NCBIfam" id="TIGR00231">
    <property type="entry name" value="small_GTP"/>
    <property type="match status" value="1"/>
</dbReference>
<evidence type="ECO:0000256" key="5">
    <source>
        <dbReference type="ARBA" id="ARBA00022707"/>
    </source>
</evidence>
<dbReference type="Gene3D" id="3.40.50.300">
    <property type="entry name" value="P-loop containing nucleotide triphosphate hydrolases"/>
    <property type="match status" value="1"/>
</dbReference>
<dbReference type="Proteomes" id="UP001162156">
    <property type="component" value="Unassembled WGS sequence"/>
</dbReference>
<organism evidence="16 17">
    <name type="scientific">Rhamnusium bicolor</name>
    <dbReference type="NCBI Taxonomy" id="1586634"/>
    <lineage>
        <taxon>Eukaryota</taxon>
        <taxon>Metazoa</taxon>
        <taxon>Ecdysozoa</taxon>
        <taxon>Arthropoda</taxon>
        <taxon>Hexapoda</taxon>
        <taxon>Insecta</taxon>
        <taxon>Pterygota</taxon>
        <taxon>Neoptera</taxon>
        <taxon>Endopterygota</taxon>
        <taxon>Coleoptera</taxon>
        <taxon>Polyphaga</taxon>
        <taxon>Cucujiformia</taxon>
        <taxon>Chrysomeloidea</taxon>
        <taxon>Cerambycidae</taxon>
        <taxon>Lepturinae</taxon>
        <taxon>Rhagiini</taxon>
        <taxon>Rhamnusium</taxon>
    </lineage>
</organism>
<keyword evidence="10 13" id="KW-0342">GTP-binding</keyword>
<dbReference type="GO" id="GO:0051649">
    <property type="term" value="P:establishment of localization in cell"/>
    <property type="evidence" value="ECO:0007669"/>
    <property type="project" value="UniProtKB-ARBA"/>
</dbReference>
<dbReference type="FunFam" id="3.40.50.300:FF:003500">
    <property type="entry name" value="ADP-ribosylation factor 1"/>
    <property type="match status" value="1"/>
</dbReference>
<dbReference type="InterPro" id="IPR006689">
    <property type="entry name" value="Small_GTPase_ARF/SAR"/>
</dbReference>
<evidence type="ECO:0000256" key="10">
    <source>
        <dbReference type="ARBA" id="ARBA00023134"/>
    </source>
</evidence>
<dbReference type="GO" id="GO:0015031">
    <property type="term" value="P:protein transport"/>
    <property type="evidence" value="ECO:0007669"/>
    <property type="project" value="UniProtKB-KW"/>
</dbReference>
<evidence type="ECO:0000256" key="4">
    <source>
        <dbReference type="ARBA" id="ARBA00022448"/>
    </source>
</evidence>
<feature type="binding site" evidence="13">
    <location>
        <begin position="89"/>
        <end position="92"/>
    </location>
    <ligand>
        <name>GTP</name>
        <dbReference type="ChEBI" id="CHEBI:37565"/>
    </ligand>
</feature>
<dbReference type="InterPro" id="IPR027417">
    <property type="entry name" value="P-loop_NTPase"/>
</dbReference>
<gene>
    <name evidence="16" type="ORF">NQ314_005885</name>
</gene>
<dbReference type="PRINTS" id="PR00328">
    <property type="entry name" value="SAR1GTPBP"/>
</dbReference>
<dbReference type="SMART" id="SM00177">
    <property type="entry name" value="ARF"/>
    <property type="match status" value="1"/>
</dbReference>
<dbReference type="PROSITE" id="PS51417">
    <property type="entry name" value="ARF"/>
    <property type="match status" value="1"/>
</dbReference>
<reference evidence="16" key="1">
    <citation type="journal article" date="2023" name="Insect Mol. Biol.">
        <title>Genome sequencing provides insights into the evolution of gene families encoding plant cell wall-degrading enzymes in longhorned beetles.</title>
        <authorList>
            <person name="Shin N.R."/>
            <person name="Okamura Y."/>
            <person name="Kirsch R."/>
            <person name="Pauchet Y."/>
        </authorList>
    </citation>
    <scope>NUCLEOTIDE SEQUENCE</scope>
    <source>
        <strain evidence="16">RBIC_L_NR</strain>
    </source>
</reference>
<dbReference type="AlphaFoldDB" id="A0AAV8ZE28"/>
<evidence type="ECO:0000256" key="3">
    <source>
        <dbReference type="ARBA" id="ARBA00011984"/>
    </source>
</evidence>
<dbReference type="InterPro" id="IPR005225">
    <property type="entry name" value="Small_GTP-bd"/>
</dbReference>
<evidence type="ECO:0000256" key="14">
    <source>
        <dbReference type="PIRSR" id="PIRSR606689-2"/>
    </source>
</evidence>
<evidence type="ECO:0000256" key="12">
    <source>
        <dbReference type="ARBA" id="ARBA00048098"/>
    </source>
</evidence>
<evidence type="ECO:0000256" key="6">
    <source>
        <dbReference type="ARBA" id="ARBA00022741"/>
    </source>
</evidence>
<keyword evidence="17" id="KW-1185">Reference proteome</keyword>
<evidence type="ECO:0000256" key="7">
    <source>
        <dbReference type="ARBA" id="ARBA00022892"/>
    </source>
</evidence>
<keyword evidence="8" id="KW-0653">Protein transport</keyword>
<keyword evidence="9" id="KW-0333">Golgi apparatus</keyword>
<evidence type="ECO:0000313" key="16">
    <source>
        <dbReference type="EMBL" id="KAJ8961633.1"/>
    </source>
</evidence>
<evidence type="ECO:0000256" key="1">
    <source>
        <dbReference type="ARBA" id="ARBA00004444"/>
    </source>
</evidence>
<keyword evidence="6 13" id="KW-0547">Nucleotide-binding</keyword>
<comment type="similarity">
    <text evidence="2 15">Belongs to the small GTPase superfamily. Arf family.</text>
</comment>
<dbReference type="Pfam" id="PF00025">
    <property type="entry name" value="Arf"/>
    <property type="match status" value="1"/>
</dbReference>
<dbReference type="GO" id="GO:0048731">
    <property type="term" value="P:system development"/>
    <property type="evidence" value="ECO:0007669"/>
    <property type="project" value="UniProtKB-ARBA"/>
</dbReference>
<evidence type="ECO:0000256" key="8">
    <source>
        <dbReference type="ARBA" id="ARBA00022927"/>
    </source>
</evidence>
<dbReference type="GO" id="GO:0016192">
    <property type="term" value="P:vesicle-mediated transport"/>
    <property type="evidence" value="ECO:0007669"/>
    <property type="project" value="UniProtKB-KW"/>
</dbReference>
<keyword evidence="11" id="KW-0449">Lipoprotein</keyword>
<keyword evidence="7" id="KW-0931">ER-Golgi transport</keyword>
<comment type="catalytic activity">
    <reaction evidence="12">
        <text>GTP + H2O = GDP + phosphate + H(+)</text>
        <dbReference type="Rhea" id="RHEA:19669"/>
        <dbReference type="ChEBI" id="CHEBI:15377"/>
        <dbReference type="ChEBI" id="CHEBI:15378"/>
        <dbReference type="ChEBI" id="CHEBI:37565"/>
        <dbReference type="ChEBI" id="CHEBI:43474"/>
        <dbReference type="ChEBI" id="CHEBI:58189"/>
        <dbReference type="EC" id="3.6.5.2"/>
    </reaction>
</comment>
<dbReference type="PANTHER" id="PTHR11711">
    <property type="entry name" value="ADP RIBOSYLATION FACTOR-RELATED"/>
    <property type="match status" value="1"/>
</dbReference>
<feature type="binding site" evidence="14">
    <location>
        <position position="11"/>
    </location>
    <ligand>
        <name>Mg(2+)</name>
        <dbReference type="ChEBI" id="CHEBI:18420"/>
    </ligand>
</feature>
<dbReference type="GO" id="GO:0046872">
    <property type="term" value="F:metal ion binding"/>
    <property type="evidence" value="ECO:0007669"/>
    <property type="project" value="UniProtKB-KW"/>
</dbReference>
<evidence type="ECO:0000313" key="17">
    <source>
        <dbReference type="Proteomes" id="UP001162156"/>
    </source>
</evidence>
<keyword evidence="14" id="KW-0479">Metal-binding</keyword>
<name>A0AAV8ZE28_9CUCU</name>
<keyword evidence="14" id="KW-0460">Magnesium</keyword>
<comment type="subcellular location">
    <subcellularLocation>
        <location evidence="1">Golgi apparatus membrane</location>
        <topology evidence="1">Lipid-anchor</topology>
        <orientation evidence="1">Cytoplasmic side</orientation>
    </subcellularLocation>
</comment>
<dbReference type="EMBL" id="JANEYF010001605">
    <property type="protein sequence ID" value="KAJ8961633.1"/>
    <property type="molecule type" value="Genomic_DNA"/>
</dbReference>
<proteinExistence type="inferred from homology"/>
<dbReference type="SMART" id="SM00178">
    <property type="entry name" value="SAR"/>
    <property type="match status" value="1"/>
</dbReference>